<evidence type="ECO:0000256" key="2">
    <source>
        <dbReference type="SAM" id="MobiDB-lite"/>
    </source>
</evidence>
<dbReference type="GeneID" id="63796830"/>
<name>A0A364L758_TALAM</name>
<keyword evidence="1" id="KW-0539">Nucleus</keyword>
<dbReference type="OrthoDB" id="4227582at2759"/>
<feature type="chain" id="PRO_5016793531" description="Xylanolytic transcriptional activator regulatory domain-containing protein" evidence="3">
    <location>
        <begin position="25"/>
        <end position="712"/>
    </location>
</feature>
<keyword evidence="3" id="KW-0732">Signal</keyword>
<feature type="compositionally biased region" description="Basic and acidic residues" evidence="2">
    <location>
        <begin position="220"/>
        <end position="231"/>
    </location>
</feature>
<accession>A0A364L758</accession>
<feature type="region of interest" description="Disordered" evidence="2">
    <location>
        <begin position="212"/>
        <end position="255"/>
    </location>
</feature>
<organism evidence="5 6">
    <name type="scientific">Talaromyces amestolkiae</name>
    <dbReference type="NCBI Taxonomy" id="1196081"/>
    <lineage>
        <taxon>Eukaryota</taxon>
        <taxon>Fungi</taxon>
        <taxon>Dikarya</taxon>
        <taxon>Ascomycota</taxon>
        <taxon>Pezizomycotina</taxon>
        <taxon>Eurotiomycetes</taxon>
        <taxon>Eurotiomycetidae</taxon>
        <taxon>Eurotiales</taxon>
        <taxon>Trichocomaceae</taxon>
        <taxon>Talaromyces</taxon>
        <taxon>Talaromyces sect. Talaromyces</taxon>
    </lineage>
</organism>
<evidence type="ECO:0000256" key="1">
    <source>
        <dbReference type="ARBA" id="ARBA00023242"/>
    </source>
</evidence>
<proteinExistence type="predicted"/>
<dbReference type="GO" id="GO:0006351">
    <property type="term" value="P:DNA-templated transcription"/>
    <property type="evidence" value="ECO:0007669"/>
    <property type="project" value="InterPro"/>
</dbReference>
<reference evidence="5 6" key="1">
    <citation type="journal article" date="2017" name="Biotechnol. Biofuels">
        <title>Differential beta-glucosidase expression as a function of carbon source availability in Talaromyces amestolkiae: a genomic and proteomic approach.</title>
        <authorList>
            <person name="de Eugenio L.I."/>
            <person name="Mendez-Liter J.A."/>
            <person name="Nieto-Dominguez M."/>
            <person name="Alonso L."/>
            <person name="Gil-Munoz J."/>
            <person name="Barriuso J."/>
            <person name="Prieto A."/>
            <person name="Martinez M.J."/>
        </authorList>
    </citation>
    <scope>NUCLEOTIDE SEQUENCE [LARGE SCALE GENOMIC DNA]</scope>
    <source>
        <strain evidence="5 6">CIB</strain>
    </source>
</reference>
<dbReference type="Pfam" id="PF04082">
    <property type="entry name" value="Fungal_trans"/>
    <property type="match status" value="1"/>
</dbReference>
<dbReference type="PANTHER" id="PTHR47785">
    <property type="entry name" value="ZN(II)2CYS6 TRANSCRIPTION FACTOR (EUROFUNG)-RELATED-RELATED"/>
    <property type="match status" value="1"/>
</dbReference>
<dbReference type="InterPro" id="IPR007219">
    <property type="entry name" value="XnlR_reg_dom"/>
</dbReference>
<protein>
    <recommendedName>
        <fullName evidence="4">Xylanolytic transcriptional activator regulatory domain-containing protein</fullName>
    </recommendedName>
</protein>
<dbReference type="AlphaFoldDB" id="A0A364L758"/>
<feature type="domain" description="Xylanolytic transcriptional activator regulatory" evidence="4">
    <location>
        <begin position="338"/>
        <end position="490"/>
    </location>
</feature>
<gene>
    <name evidence="5" type="ORF">BHQ10_007615</name>
</gene>
<dbReference type="Proteomes" id="UP000249363">
    <property type="component" value="Unassembled WGS sequence"/>
</dbReference>
<dbReference type="InterPro" id="IPR053181">
    <property type="entry name" value="EcdB-like_regulator"/>
</dbReference>
<evidence type="ECO:0000259" key="4">
    <source>
        <dbReference type="Pfam" id="PF04082"/>
    </source>
</evidence>
<feature type="compositionally biased region" description="Low complexity" evidence="2">
    <location>
        <begin position="232"/>
        <end position="255"/>
    </location>
</feature>
<dbReference type="EMBL" id="MIKG01000016">
    <property type="protein sequence ID" value="RAO71603.1"/>
    <property type="molecule type" value="Genomic_DNA"/>
</dbReference>
<feature type="region of interest" description="Disordered" evidence="2">
    <location>
        <begin position="91"/>
        <end position="138"/>
    </location>
</feature>
<comment type="caution">
    <text evidence="5">The sequence shown here is derived from an EMBL/GenBank/DDBJ whole genome shotgun (WGS) entry which is preliminary data.</text>
</comment>
<evidence type="ECO:0000313" key="6">
    <source>
        <dbReference type="Proteomes" id="UP000249363"/>
    </source>
</evidence>
<evidence type="ECO:0000313" key="5">
    <source>
        <dbReference type="EMBL" id="RAO71603.1"/>
    </source>
</evidence>
<dbReference type="GO" id="GO:0003677">
    <property type="term" value="F:DNA binding"/>
    <property type="evidence" value="ECO:0007669"/>
    <property type="project" value="InterPro"/>
</dbReference>
<evidence type="ECO:0000256" key="3">
    <source>
        <dbReference type="SAM" id="SignalP"/>
    </source>
</evidence>
<dbReference type="CDD" id="cd12148">
    <property type="entry name" value="fungal_TF_MHR"/>
    <property type="match status" value="1"/>
</dbReference>
<dbReference type="RefSeq" id="XP_040736118.1">
    <property type="nucleotide sequence ID" value="XM_040880330.1"/>
</dbReference>
<feature type="signal peptide" evidence="3">
    <location>
        <begin position="1"/>
        <end position="24"/>
    </location>
</feature>
<sequence>MFIDPTPLAIALAIILSTSPHVLAAPHRRHHNTLLNRSGEIEYYEQHHAHEPLHVATLPFQAPPVTVESVKTITVIPTPARTPMPSHMQFHLPPGIPLPDGTRKPVDMKSSTTTTSSSSSTTSKTTSTSKPISSSSAQATKEVAASTTSASIIVIALPSSSLTITVPDATSVTIPSKATPTLPSIGTIEDNAASGILSVLGTSISKLTTTVTTTTTSDTTKSDSDDTKSTETDSAQQSAASTATKAKSTCSTGTTRKCCSAVHNNLKNVVGALDGITGFNLNFLSFDTSVGLDCADIDDDDTAPDGAVCWNVLSLELFQPASPVSIEREITDELVVFFFAYVHPNHPILDRDEFEICYARFLEDGPDFSHESILCMVVLALGAVASAAPDPELFKESPPGMEYMQYTMPTLVSISAWSFSSSMLAAQALVLASVYFAYIVRPLQSWRLIYSASTILQINRVGMDSLRRISNDFNDGEHLARLFWSSFLVECDRLAELELPRSGLEELTDSIYLPNCKRQPLSQPPITSLAFDDFSMEEVASIDAVCSELRSQLETWYMSIPEGLRPVLDDTTTEDPANRQAILRIRYFAARHIIYRPFLLCIVTHGSKRAPRSMVEKAALCIESCRWYLHHTTKVLARPSQYTWTFALSSLGAIIILTLASLNQDLQAYVPDIDELQMMAINNFRPWAFSSLGAVVSILEDIRKKRRLLIQV</sequence>
<dbReference type="GO" id="GO:0008270">
    <property type="term" value="F:zinc ion binding"/>
    <property type="evidence" value="ECO:0007669"/>
    <property type="project" value="InterPro"/>
</dbReference>
<feature type="compositionally biased region" description="Low complexity" evidence="2">
    <location>
        <begin position="109"/>
        <end position="136"/>
    </location>
</feature>
<keyword evidence="6" id="KW-1185">Reference proteome</keyword>